<dbReference type="Proteomes" id="UP000818029">
    <property type="component" value="Chromosome A01"/>
</dbReference>
<protein>
    <recommendedName>
        <fullName evidence="3">Aspartic peptidase DDI1-type domain-containing protein</fullName>
    </recommendedName>
</protein>
<sequence>MPNYVKFMRDILLKKCRLGEFETLALIEGCITMLMNKLPPKLKDLGSFTIPCSIGNNYVGKALCDLGASINLMPMSIFRKLGIGKVRPITVTLQLVDRSYVHLECRTLIDVHKGKLTLRVYDQHVTFNVLDALRCVDVNDECHAIEVIETTVEEFTRYYHNNSNSDEGSIEQSDTVSLEEFSEFMVAK</sequence>
<name>A0A1U8NFM8_GOSHI</name>
<dbReference type="KEGG" id="ghi:107947786"/>
<accession>A0A1U8NFM8</accession>
<dbReference type="PANTHER" id="PTHR33067">
    <property type="entry name" value="RNA-DIRECTED DNA POLYMERASE-RELATED"/>
    <property type="match status" value="1"/>
</dbReference>
<keyword evidence="1" id="KW-1185">Reference proteome</keyword>
<evidence type="ECO:0008006" key="3">
    <source>
        <dbReference type="Google" id="ProtNLM"/>
    </source>
</evidence>
<dbReference type="CDD" id="cd00303">
    <property type="entry name" value="retropepsin_like"/>
    <property type="match status" value="1"/>
</dbReference>
<dbReference type="AlphaFoldDB" id="A0A1U8NFM8"/>
<reference evidence="2" key="2">
    <citation type="submission" date="2025-08" db="UniProtKB">
        <authorList>
            <consortium name="RefSeq"/>
        </authorList>
    </citation>
    <scope>IDENTIFICATION</scope>
</reference>
<reference evidence="1" key="1">
    <citation type="journal article" date="2020" name="Nat. Genet.">
        <title>Genomic diversifications of five Gossypium allopolyploid species and their impact on cotton improvement.</title>
        <authorList>
            <person name="Chen Z.J."/>
            <person name="Sreedasyam A."/>
            <person name="Ando A."/>
            <person name="Song Q."/>
            <person name="De Santiago L.M."/>
            <person name="Hulse-Kemp A.M."/>
            <person name="Ding M."/>
            <person name="Ye W."/>
            <person name="Kirkbride R.C."/>
            <person name="Jenkins J."/>
            <person name="Plott C."/>
            <person name="Lovell J."/>
            <person name="Lin Y.M."/>
            <person name="Vaughn R."/>
            <person name="Liu B."/>
            <person name="Simpson S."/>
            <person name="Scheffler B.E."/>
            <person name="Wen L."/>
            <person name="Saski C.A."/>
            <person name="Grover C.E."/>
            <person name="Hu G."/>
            <person name="Conover J.L."/>
            <person name="Carlson J.W."/>
            <person name="Shu S."/>
            <person name="Boston L.B."/>
            <person name="Williams M."/>
            <person name="Peterson D.G."/>
            <person name="McGee K."/>
            <person name="Jones D.C."/>
            <person name="Wendel J.F."/>
            <person name="Stelly D.M."/>
            <person name="Grimwood J."/>
            <person name="Schmutz J."/>
        </authorList>
    </citation>
    <scope>NUCLEOTIDE SEQUENCE [LARGE SCALE GENOMIC DNA]</scope>
    <source>
        <strain evidence="1">cv. TM-1</strain>
    </source>
</reference>
<proteinExistence type="predicted"/>
<organism evidence="1 2">
    <name type="scientific">Gossypium hirsutum</name>
    <name type="common">Upland cotton</name>
    <name type="synonym">Gossypium mexicanum</name>
    <dbReference type="NCBI Taxonomy" id="3635"/>
    <lineage>
        <taxon>Eukaryota</taxon>
        <taxon>Viridiplantae</taxon>
        <taxon>Streptophyta</taxon>
        <taxon>Embryophyta</taxon>
        <taxon>Tracheophyta</taxon>
        <taxon>Spermatophyta</taxon>
        <taxon>Magnoliopsida</taxon>
        <taxon>eudicotyledons</taxon>
        <taxon>Gunneridae</taxon>
        <taxon>Pentapetalae</taxon>
        <taxon>rosids</taxon>
        <taxon>malvids</taxon>
        <taxon>Malvales</taxon>
        <taxon>Malvaceae</taxon>
        <taxon>Malvoideae</taxon>
        <taxon>Gossypium</taxon>
    </lineage>
</organism>
<dbReference type="GeneID" id="107947786"/>
<dbReference type="PANTHER" id="PTHR33067:SF32">
    <property type="entry name" value="ASPARTIC PEPTIDASE DDI1-TYPE DOMAIN-CONTAINING PROTEIN"/>
    <property type="match status" value="1"/>
</dbReference>
<dbReference type="PaxDb" id="3635-A0A1U8NFM8"/>
<gene>
    <name evidence="2" type="primary">LOC107947786</name>
</gene>
<evidence type="ECO:0000313" key="2">
    <source>
        <dbReference type="RefSeq" id="XP_016737797.1"/>
    </source>
</evidence>
<dbReference type="RefSeq" id="XP_016737797.1">
    <property type="nucleotide sequence ID" value="XM_016882308.1"/>
</dbReference>
<dbReference type="Gene3D" id="2.40.70.10">
    <property type="entry name" value="Acid Proteases"/>
    <property type="match status" value="1"/>
</dbReference>
<evidence type="ECO:0000313" key="1">
    <source>
        <dbReference type="Proteomes" id="UP000818029"/>
    </source>
</evidence>
<dbReference type="InterPro" id="IPR021109">
    <property type="entry name" value="Peptidase_aspartic_dom_sf"/>
</dbReference>